<dbReference type="EMBL" id="LNTY01000032">
    <property type="protein sequence ID" value="KXF82006.1"/>
    <property type="molecule type" value="Genomic_DNA"/>
</dbReference>
<dbReference type="Gene3D" id="3.30.460.10">
    <property type="entry name" value="Beta Polymerase, domain 2"/>
    <property type="match status" value="1"/>
</dbReference>
<evidence type="ECO:0000313" key="2">
    <source>
        <dbReference type="EMBL" id="KXF82006.1"/>
    </source>
</evidence>
<feature type="signal peptide" evidence="1">
    <location>
        <begin position="1"/>
        <end position="22"/>
    </location>
</feature>
<dbReference type="SUPFAM" id="SSF81301">
    <property type="entry name" value="Nucleotidyltransferase"/>
    <property type="match status" value="1"/>
</dbReference>
<proteinExistence type="predicted"/>
<name>A0A135I979_9GAMM</name>
<comment type="caution">
    <text evidence="2">The sequence shown here is derived from an EMBL/GenBank/DDBJ whole genome shotgun (WGS) entry which is preliminary data.</text>
</comment>
<evidence type="ECO:0000313" key="3">
    <source>
        <dbReference type="Proteomes" id="UP000070529"/>
    </source>
</evidence>
<dbReference type="STRING" id="294935.ATN88_18850"/>
<dbReference type="InterPro" id="IPR043519">
    <property type="entry name" value="NT_sf"/>
</dbReference>
<gene>
    <name evidence="2" type="ORF">ATN88_18850</name>
</gene>
<keyword evidence="3" id="KW-1185">Reference proteome</keyword>
<accession>A0A135I979</accession>
<dbReference type="Proteomes" id="UP000070529">
    <property type="component" value="Unassembled WGS sequence"/>
</dbReference>
<keyword evidence="1" id="KW-0732">Signal</keyword>
<dbReference type="AlphaFoldDB" id="A0A135I979"/>
<reference evidence="2 3" key="1">
    <citation type="submission" date="2015-11" db="EMBL/GenBank/DDBJ databases">
        <title>Genomic Taxonomy of the Vibrionaceae.</title>
        <authorList>
            <person name="Gomez-Gil B."/>
            <person name="Enciso-Ibarra J."/>
        </authorList>
    </citation>
    <scope>NUCLEOTIDE SEQUENCE [LARGE SCALE GENOMIC DNA]</scope>
    <source>
        <strain evidence="2 3">CAIM 912</strain>
    </source>
</reference>
<sequence length="256" mass="28549">MGRMFKALIIVPILVIRIPAHAEPVDVKPSTNCQSIYYQQPEATHKAALNELMSISSFRAQHLEQPYTDLNELYDVASAAQNELEALASDIATQVNGEMLSPGIKGQQRAAEKVAGELNGDASKLTDIVRVTIETDSIADLNSAFDKLASATKTQEVINRFHTPRPSGYRDVKVLVTLPETNLVAEVQLHLKAISAIKNGEEHAIYENIQRIERLAKLEQRDLSHWELSKIEKLRTESRALYDAAWQDYHPLAKAV</sequence>
<organism evidence="2 3">
    <name type="scientific">Enterovibrio coralii</name>
    <dbReference type="NCBI Taxonomy" id="294935"/>
    <lineage>
        <taxon>Bacteria</taxon>
        <taxon>Pseudomonadati</taxon>
        <taxon>Pseudomonadota</taxon>
        <taxon>Gammaproteobacteria</taxon>
        <taxon>Vibrionales</taxon>
        <taxon>Vibrionaceae</taxon>
        <taxon>Enterovibrio</taxon>
    </lineage>
</organism>
<protein>
    <submittedName>
        <fullName evidence="2">Uncharacterized protein</fullName>
    </submittedName>
</protein>
<evidence type="ECO:0000256" key="1">
    <source>
        <dbReference type="SAM" id="SignalP"/>
    </source>
</evidence>
<dbReference type="RefSeq" id="WP_067415249.1">
    <property type="nucleotide sequence ID" value="NZ_LNTY01000032.1"/>
</dbReference>
<feature type="chain" id="PRO_5007465764" evidence="1">
    <location>
        <begin position="23"/>
        <end position="256"/>
    </location>
</feature>